<sequence length="40" mass="4472">MEKEALRDERCSDGWLSGMQAKGEYLSREQESGENVHGGT</sequence>
<reference evidence="2 3" key="1">
    <citation type="submission" date="2006-12" db="EMBL/GenBank/DDBJ databases">
        <authorList>
            <person name="Hendrix L."/>
            <person name="Mohamoud Y."/>
            <person name="Radune D."/>
            <person name="Shvartsbeyn A."/>
            <person name="Daugherty S."/>
            <person name="Dodson R."/>
            <person name="Durkin A.S."/>
            <person name="Harkins D."/>
            <person name="Huot H."/>
            <person name="Kothari S.P."/>
            <person name="Madupu R."/>
            <person name="Li J."/>
            <person name="Nelson W.C."/>
            <person name="Shrivastava S."/>
            <person name="Giglio M.G."/>
            <person name="Haft D."/>
            <person name="Selengut J."/>
            <person name="Fraser-Ligget C."/>
            <person name="Seshadri R."/>
        </authorList>
    </citation>
    <scope>NUCLEOTIDE SEQUENCE [LARGE SCALE GENOMIC DNA]</scope>
    <source>
        <strain evidence="3">ATCC 35685 / NCTC 12138 / KC583</strain>
    </source>
</reference>
<evidence type="ECO:0000256" key="1">
    <source>
        <dbReference type="SAM" id="MobiDB-lite"/>
    </source>
</evidence>
<evidence type="ECO:0000313" key="2">
    <source>
        <dbReference type="EMBL" id="ABM45164.1"/>
    </source>
</evidence>
<dbReference type="KEGG" id="bbk:BARBAKC583_0210"/>
<feature type="compositionally biased region" description="Basic and acidic residues" evidence="1">
    <location>
        <begin position="1"/>
        <end position="12"/>
    </location>
</feature>
<name>A1URE3_BARBK</name>
<dbReference type="EMBL" id="CP000524">
    <property type="protein sequence ID" value="ABM45164.1"/>
    <property type="molecule type" value="Genomic_DNA"/>
</dbReference>
<feature type="region of interest" description="Disordered" evidence="1">
    <location>
        <begin position="1"/>
        <end position="40"/>
    </location>
</feature>
<proteinExistence type="predicted"/>
<organism evidence="2 3">
    <name type="scientific">Bartonella bacilliformis (strain ATCC 35685 / KC583 / Herrer 020/F12,63)</name>
    <dbReference type="NCBI Taxonomy" id="360095"/>
    <lineage>
        <taxon>Bacteria</taxon>
        <taxon>Pseudomonadati</taxon>
        <taxon>Pseudomonadota</taxon>
        <taxon>Alphaproteobacteria</taxon>
        <taxon>Hyphomicrobiales</taxon>
        <taxon>Bartonellaceae</taxon>
        <taxon>Bartonella</taxon>
    </lineage>
</organism>
<dbReference type="Proteomes" id="UP000000643">
    <property type="component" value="Chromosome"/>
</dbReference>
<gene>
    <name evidence="2" type="ordered locus">BARBAKC583_0210</name>
</gene>
<protein>
    <submittedName>
        <fullName evidence="2">Uncharacterized protein</fullName>
    </submittedName>
</protein>
<evidence type="ECO:0000313" key="3">
    <source>
        <dbReference type="Proteomes" id="UP000000643"/>
    </source>
</evidence>
<dbReference type="AlphaFoldDB" id="A1URE3"/>
<dbReference type="HOGENOM" id="CLU_3285494_0_0_5"/>
<accession>A1URE3</accession>